<dbReference type="AlphaFoldDB" id="A0A1X0ZVS4"/>
<feature type="transmembrane region" description="Helical" evidence="1">
    <location>
        <begin position="37"/>
        <end position="58"/>
    </location>
</feature>
<evidence type="ECO:0000313" key="5">
    <source>
        <dbReference type="Proteomes" id="UP000516786"/>
    </source>
</evidence>
<dbReference type="Proteomes" id="UP000516786">
    <property type="component" value="Plasmid pZXPA-20-602k"/>
</dbReference>
<reference evidence="2 4" key="1">
    <citation type="submission" date="2017-04" db="EMBL/GenBank/DDBJ databases">
        <title>Presence of VIM-2 positive Pseudomonas species in chickens and their surrounding environment.</title>
        <authorList>
            <person name="Zhang R."/>
        </authorList>
    </citation>
    <scope>NUCLEOTIDE SEQUENCE [LARGE SCALE GENOMIC DNA]</scope>
    <source>
        <strain evidence="2 4">DZ-C18</strain>
    </source>
</reference>
<proteinExistence type="predicted"/>
<geneLocation type="plasmid" evidence="3 5">
    <name>pZXPA-20-602k</name>
</geneLocation>
<protein>
    <submittedName>
        <fullName evidence="2">Uncharacterized protein</fullName>
    </submittedName>
</protein>
<evidence type="ECO:0000256" key="1">
    <source>
        <dbReference type="SAM" id="Phobius"/>
    </source>
</evidence>
<sequence length="84" mass="9499">MKLNENSQVSGRMELSEEEIDLIIKHRQRRISPRLKIAQLGLFLAALSVAYLMPVVYWQALKVSQNGNVVDAPAPLSWVLNLIN</sequence>
<keyword evidence="1" id="KW-1133">Transmembrane helix</keyword>
<organism evidence="2 4">
    <name type="scientific">Pseudomonas putida</name>
    <name type="common">Arthrobacter siderocapsulatus</name>
    <dbReference type="NCBI Taxonomy" id="303"/>
    <lineage>
        <taxon>Bacteria</taxon>
        <taxon>Pseudomonadati</taxon>
        <taxon>Pseudomonadota</taxon>
        <taxon>Gammaproteobacteria</taxon>
        <taxon>Pseudomonadales</taxon>
        <taxon>Pseudomonadaceae</taxon>
        <taxon>Pseudomonas</taxon>
    </lineage>
</organism>
<evidence type="ECO:0000313" key="2">
    <source>
        <dbReference type="EMBL" id="ORL61897.1"/>
    </source>
</evidence>
<dbReference type="EMBL" id="CP061724">
    <property type="protein sequence ID" value="QOD01156.1"/>
    <property type="molecule type" value="Genomic_DNA"/>
</dbReference>
<dbReference type="RefSeq" id="WP_084851926.1">
    <property type="nucleotide sequence ID" value="NZ_CP061724.1"/>
</dbReference>
<keyword evidence="1" id="KW-0472">Membrane</keyword>
<accession>A0A1X0ZVS4</accession>
<evidence type="ECO:0000313" key="4">
    <source>
        <dbReference type="Proteomes" id="UP000193675"/>
    </source>
</evidence>
<dbReference type="EMBL" id="NBWC01000031">
    <property type="protein sequence ID" value="ORL61897.1"/>
    <property type="molecule type" value="Genomic_DNA"/>
</dbReference>
<gene>
    <name evidence="2" type="ORF">B7H17_19450</name>
    <name evidence="3" type="ORF">ID616_31630</name>
</gene>
<reference evidence="3 5" key="2">
    <citation type="submission" date="2020-09" db="EMBL/GenBank/DDBJ databases">
        <title>Co-existence of a novel multidrug-resistance efflux pump with carbapenem resistance gene blaVIM-2 in one megaplasmid in Pseudomonas putida.</title>
        <authorList>
            <person name="Peng K."/>
            <person name="Li R."/>
        </authorList>
    </citation>
    <scope>NUCLEOTIDE SEQUENCE [LARGE SCALE GENOMIC DNA]</scope>
    <source>
        <strain evidence="3 5">ZXPA-20</strain>
        <plasmid evidence="3 5">pZXPA-20-602k</plasmid>
    </source>
</reference>
<name>A0A1X0ZVS4_PSEPU</name>
<keyword evidence="1" id="KW-0812">Transmembrane</keyword>
<evidence type="ECO:0000313" key="3">
    <source>
        <dbReference type="EMBL" id="QOD01156.1"/>
    </source>
</evidence>
<keyword evidence="3" id="KW-0614">Plasmid</keyword>
<dbReference type="Proteomes" id="UP000193675">
    <property type="component" value="Unassembled WGS sequence"/>
</dbReference>